<sequence>MQSCNDTVVVIIGVLAAIAIPAYLGQQEKAEDTAAQAQLRTAASAQQLHYAKEDAYADDVEALEAHGFRQGDQPVTVVSGDADGYCMEAPGGASEEFHITHDTGRPEPGGCPAG</sequence>
<name>A0A6J4TXP7_9ACTN</name>
<feature type="region of interest" description="Disordered" evidence="1">
    <location>
        <begin position="89"/>
        <end position="114"/>
    </location>
</feature>
<reference evidence="3" key="1">
    <citation type="submission" date="2020-02" db="EMBL/GenBank/DDBJ databases">
        <authorList>
            <person name="Meier V. D."/>
        </authorList>
    </citation>
    <scope>NUCLEOTIDE SEQUENCE</scope>
    <source>
        <strain evidence="3">AVDCRST_MAG05</strain>
    </source>
</reference>
<protein>
    <submittedName>
        <fullName evidence="3">Uncharacterized protein</fullName>
    </submittedName>
</protein>
<dbReference type="SUPFAM" id="SSF54523">
    <property type="entry name" value="Pili subunits"/>
    <property type="match status" value="1"/>
</dbReference>
<dbReference type="InterPro" id="IPR045584">
    <property type="entry name" value="Pilin-like"/>
</dbReference>
<dbReference type="Gene3D" id="3.30.700.10">
    <property type="entry name" value="Glycoprotein, Type 4 Pilin"/>
    <property type="match status" value="1"/>
</dbReference>
<keyword evidence="2" id="KW-0472">Membrane</keyword>
<feature type="transmembrane region" description="Helical" evidence="2">
    <location>
        <begin position="7"/>
        <end position="24"/>
    </location>
</feature>
<accession>A0A6J4TXP7</accession>
<keyword evidence="2" id="KW-0812">Transmembrane</keyword>
<dbReference type="AlphaFoldDB" id="A0A6J4TXP7"/>
<gene>
    <name evidence="3" type="ORF">AVDCRST_MAG05-4768</name>
</gene>
<evidence type="ECO:0000313" key="3">
    <source>
        <dbReference type="EMBL" id="CAA9534998.1"/>
    </source>
</evidence>
<proteinExistence type="predicted"/>
<organism evidence="3">
    <name type="scientific">uncultured Rubrobacteraceae bacterium</name>
    <dbReference type="NCBI Taxonomy" id="349277"/>
    <lineage>
        <taxon>Bacteria</taxon>
        <taxon>Bacillati</taxon>
        <taxon>Actinomycetota</taxon>
        <taxon>Rubrobacteria</taxon>
        <taxon>Rubrobacterales</taxon>
        <taxon>Rubrobacteraceae</taxon>
        <taxon>environmental samples</taxon>
    </lineage>
</organism>
<dbReference type="EMBL" id="CADCVM010000514">
    <property type="protein sequence ID" value="CAA9534998.1"/>
    <property type="molecule type" value="Genomic_DNA"/>
</dbReference>
<evidence type="ECO:0000256" key="2">
    <source>
        <dbReference type="SAM" id="Phobius"/>
    </source>
</evidence>
<feature type="compositionally biased region" description="Basic and acidic residues" evidence="1">
    <location>
        <begin position="95"/>
        <end position="105"/>
    </location>
</feature>
<evidence type="ECO:0000256" key="1">
    <source>
        <dbReference type="SAM" id="MobiDB-lite"/>
    </source>
</evidence>
<keyword evidence="2" id="KW-1133">Transmembrane helix</keyword>